<gene>
    <name evidence="4" type="ORF">DFJ64_2098</name>
</gene>
<evidence type="ECO:0000313" key="5">
    <source>
        <dbReference type="Proteomes" id="UP000256485"/>
    </source>
</evidence>
<keyword evidence="5" id="KW-1185">Reference proteome</keyword>
<dbReference type="GO" id="GO:0016780">
    <property type="term" value="F:phosphotransferase activity, for other substituted phosphate groups"/>
    <property type="evidence" value="ECO:0007669"/>
    <property type="project" value="TreeGrafter"/>
</dbReference>
<feature type="domain" description="Bacterial sugar transferase" evidence="3">
    <location>
        <begin position="10"/>
        <end position="184"/>
    </location>
</feature>
<keyword evidence="2" id="KW-0472">Membrane</keyword>
<protein>
    <submittedName>
        <fullName evidence="4">Sugar transferase EpsL</fullName>
    </submittedName>
</protein>
<evidence type="ECO:0000256" key="2">
    <source>
        <dbReference type="SAM" id="Phobius"/>
    </source>
</evidence>
<comment type="caution">
    <text evidence="4">The sequence shown here is derived from an EMBL/GenBank/DDBJ whole genome shotgun (WGS) entry which is preliminary data.</text>
</comment>
<evidence type="ECO:0000259" key="3">
    <source>
        <dbReference type="Pfam" id="PF02397"/>
    </source>
</evidence>
<proteinExistence type="inferred from homology"/>
<dbReference type="PANTHER" id="PTHR30576:SF8">
    <property type="entry name" value="UNDECAPRENYL-PHOSPHATE GALACTOSE PHOSPHOTRANSFERASE"/>
    <property type="match status" value="1"/>
</dbReference>
<keyword evidence="4" id="KW-0808">Transferase</keyword>
<evidence type="ECO:0000313" key="4">
    <source>
        <dbReference type="EMBL" id="REF36678.1"/>
    </source>
</evidence>
<dbReference type="Pfam" id="PF02397">
    <property type="entry name" value="Bac_transf"/>
    <property type="match status" value="1"/>
</dbReference>
<evidence type="ECO:0000256" key="1">
    <source>
        <dbReference type="ARBA" id="ARBA00006464"/>
    </source>
</evidence>
<dbReference type="PANTHER" id="PTHR30576">
    <property type="entry name" value="COLANIC BIOSYNTHESIS UDP-GLUCOSE LIPID CARRIER TRANSFERASE"/>
    <property type="match status" value="1"/>
</dbReference>
<accession>A0A3D9V4L1</accession>
<dbReference type="InterPro" id="IPR003362">
    <property type="entry name" value="Bact_transf"/>
</dbReference>
<reference evidence="4 5" key="1">
    <citation type="submission" date="2018-08" db="EMBL/GenBank/DDBJ databases">
        <title>Sequencing the genomes of 1000 actinobacteria strains.</title>
        <authorList>
            <person name="Klenk H.-P."/>
        </authorList>
    </citation>
    <scope>NUCLEOTIDE SEQUENCE [LARGE SCALE GENOMIC DNA]</scope>
    <source>
        <strain evidence="4 5">DSM 22891</strain>
    </source>
</reference>
<dbReference type="EMBL" id="QTUC01000001">
    <property type="protein sequence ID" value="REF36678.1"/>
    <property type="molecule type" value="Genomic_DNA"/>
</dbReference>
<feature type="transmembrane region" description="Helical" evidence="2">
    <location>
        <begin position="12"/>
        <end position="36"/>
    </location>
</feature>
<organism evidence="4 5">
    <name type="scientific">Thermasporomyces composti</name>
    <dbReference type="NCBI Taxonomy" id="696763"/>
    <lineage>
        <taxon>Bacteria</taxon>
        <taxon>Bacillati</taxon>
        <taxon>Actinomycetota</taxon>
        <taxon>Actinomycetes</taxon>
        <taxon>Propionibacteriales</taxon>
        <taxon>Nocardioidaceae</taxon>
        <taxon>Thermasporomyces</taxon>
    </lineage>
</organism>
<dbReference type="AlphaFoldDB" id="A0A3D9V4L1"/>
<sequence length="225" mass="25992">MRHRVARGVKRGFDIVFALVGLVVLAPVALAVWVLVRWRLGSPAIFRQRRTGMHGRPFTVLKFRTMTNRCDANGQLLPDHRRLTRLGRLLRKLSLDEIPQLINVLRGDMSIVGPRPLLPKYDQWYTPYERRRFDVRPGITGLAQIAGRNTVSWSTRLSLDVEYVDRWSLWLDFKIILQTIKMVFAREGVVVDTRALMSDLDEERGDAPTHQLILTSRDRELLRAG</sequence>
<keyword evidence="2" id="KW-1133">Transmembrane helix</keyword>
<comment type="similarity">
    <text evidence="1">Belongs to the bacterial sugar transferase family.</text>
</comment>
<keyword evidence="2" id="KW-0812">Transmembrane</keyword>
<name>A0A3D9V4L1_THECX</name>
<dbReference type="RefSeq" id="WP_115850276.1">
    <property type="nucleotide sequence ID" value="NZ_QTUC01000001.1"/>
</dbReference>
<dbReference type="Proteomes" id="UP000256485">
    <property type="component" value="Unassembled WGS sequence"/>
</dbReference>
<dbReference type="OrthoDB" id="9808602at2"/>